<name>A0A011Q178_9PROT</name>
<accession>A0A011Q178</accession>
<dbReference type="STRING" id="1454003.AW10_00186"/>
<evidence type="ECO:0000313" key="2">
    <source>
        <dbReference type="EMBL" id="EXI82952.1"/>
    </source>
</evidence>
<dbReference type="Proteomes" id="UP000021816">
    <property type="component" value="Unassembled WGS sequence"/>
</dbReference>
<dbReference type="InterPro" id="IPR013424">
    <property type="entry name" value="Ice-binding_C"/>
</dbReference>
<dbReference type="PATRIC" id="fig|1454003.3.peg.187"/>
<evidence type="ECO:0000313" key="3">
    <source>
        <dbReference type="Proteomes" id="UP000021816"/>
    </source>
</evidence>
<organism evidence="2 3">
    <name type="scientific">Candidatus Accumulibacter appositus</name>
    <dbReference type="NCBI Taxonomy" id="1454003"/>
    <lineage>
        <taxon>Bacteria</taxon>
        <taxon>Pseudomonadati</taxon>
        <taxon>Pseudomonadota</taxon>
        <taxon>Betaproteobacteria</taxon>
        <taxon>Candidatus Accumulibacter</taxon>
    </lineage>
</organism>
<dbReference type="AlphaFoldDB" id="A0A011Q178"/>
<dbReference type="NCBIfam" id="TIGR02595">
    <property type="entry name" value="PEP_CTERM"/>
    <property type="match status" value="1"/>
</dbReference>
<sequence length="217" mass="23261">MAPIKDDSLPIFPLNLGDYSMRKSLALLITSLGVLPVAANAFPIASTGEGLSVLVGSTNPIIATYQGNSAAFSNDLYLMRDASGNPGDDGILANDLFIFNNHATSVGSTLSLGSFAVGTELIFRLHVNNTGHDFFTGPASRNPDSHEHARVEENWQVNETLVSFEDLFNGPFVYNDLSFSFTNTQTTPPDPTVPEPTSLALLGIGLAGLRALRRYRS</sequence>
<dbReference type="EMBL" id="JEMX01000007">
    <property type="protein sequence ID" value="EXI82952.1"/>
    <property type="molecule type" value="Genomic_DNA"/>
</dbReference>
<reference evidence="2 3" key="1">
    <citation type="submission" date="2014-02" db="EMBL/GenBank/DDBJ databases">
        <title>Expanding our view of genomic diversity in Candidatus Accumulibacter clades.</title>
        <authorList>
            <person name="Skennerton C.T."/>
            <person name="Barr J.J."/>
            <person name="Slater F.R."/>
            <person name="Bond P.L."/>
            <person name="Tyson G.W."/>
        </authorList>
    </citation>
    <scope>NUCLEOTIDE SEQUENCE [LARGE SCALE GENOMIC DNA]</scope>
    <source>
        <strain evidence="3">BA-92</strain>
    </source>
</reference>
<protein>
    <submittedName>
        <fullName evidence="2">PEP-CTERM motif protein</fullName>
    </submittedName>
</protein>
<comment type="caution">
    <text evidence="2">The sequence shown here is derived from an EMBL/GenBank/DDBJ whole genome shotgun (WGS) entry which is preliminary data.</text>
</comment>
<gene>
    <name evidence="2" type="ORF">AW10_00186</name>
</gene>
<evidence type="ECO:0000259" key="1">
    <source>
        <dbReference type="Pfam" id="PF07589"/>
    </source>
</evidence>
<proteinExistence type="predicted"/>
<feature type="domain" description="Ice-binding protein C-terminal" evidence="1">
    <location>
        <begin position="192"/>
        <end position="214"/>
    </location>
</feature>
<dbReference type="Pfam" id="PF07589">
    <property type="entry name" value="PEP-CTERM"/>
    <property type="match status" value="1"/>
</dbReference>